<protein>
    <recommendedName>
        <fullName evidence="7">ABC transporter substrate-binding protein</fullName>
    </recommendedName>
</protein>
<comment type="caution">
    <text evidence="5">The sequence shown here is derived from an EMBL/GenBank/DDBJ whole genome shotgun (WGS) entry which is preliminary data.</text>
</comment>
<evidence type="ECO:0000256" key="1">
    <source>
        <dbReference type="ARBA" id="ARBA00008520"/>
    </source>
</evidence>
<keyword evidence="4" id="KW-0812">Transmembrane</keyword>
<evidence type="ECO:0000313" key="6">
    <source>
        <dbReference type="Proteomes" id="UP000178798"/>
    </source>
</evidence>
<evidence type="ECO:0000256" key="2">
    <source>
        <dbReference type="ARBA" id="ARBA00022448"/>
    </source>
</evidence>
<name>A0A1F8DUY1_9BACT</name>
<keyword evidence="4" id="KW-1133">Transmembrane helix</keyword>
<evidence type="ECO:0000256" key="3">
    <source>
        <dbReference type="ARBA" id="ARBA00022729"/>
    </source>
</evidence>
<evidence type="ECO:0000313" key="5">
    <source>
        <dbReference type="EMBL" id="OGM91799.1"/>
    </source>
</evidence>
<keyword evidence="4" id="KW-0472">Membrane</keyword>
<dbReference type="GO" id="GO:0042956">
    <property type="term" value="P:maltodextrin transmembrane transport"/>
    <property type="evidence" value="ECO:0007669"/>
    <property type="project" value="TreeGrafter"/>
</dbReference>
<comment type="similarity">
    <text evidence="1">Belongs to the bacterial solute-binding protein 1 family.</text>
</comment>
<dbReference type="Pfam" id="PF01547">
    <property type="entry name" value="SBP_bac_1"/>
    <property type="match status" value="1"/>
</dbReference>
<accession>A0A1F8DUY1</accession>
<gene>
    <name evidence="5" type="ORF">A2999_01350</name>
</gene>
<keyword evidence="2" id="KW-0813">Transport</keyword>
<dbReference type="PANTHER" id="PTHR30061:SF50">
    <property type="entry name" value="MALTOSE_MALTODEXTRIN-BINDING PERIPLASMIC PROTEIN"/>
    <property type="match status" value="1"/>
</dbReference>
<dbReference type="InterPro" id="IPR006059">
    <property type="entry name" value="SBP"/>
</dbReference>
<dbReference type="Gene3D" id="3.40.190.10">
    <property type="entry name" value="Periplasmic binding protein-like II"/>
    <property type="match status" value="1"/>
</dbReference>
<dbReference type="GO" id="GO:1901982">
    <property type="term" value="F:maltose binding"/>
    <property type="evidence" value="ECO:0007669"/>
    <property type="project" value="TreeGrafter"/>
</dbReference>
<reference evidence="5 6" key="1">
    <citation type="journal article" date="2016" name="Nat. Commun.">
        <title>Thousands of microbial genomes shed light on interconnected biogeochemical processes in an aquifer system.</title>
        <authorList>
            <person name="Anantharaman K."/>
            <person name="Brown C.T."/>
            <person name="Hug L.A."/>
            <person name="Sharon I."/>
            <person name="Castelle C.J."/>
            <person name="Probst A.J."/>
            <person name="Thomas B.C."/>
            <person name="Singh A."/>
            <person name="Wilkins M.J."/>
            <person name="Karaoz U."/>
            <person name="Brodie E.L."/>
            <person name="Williams K.H."/>
            <person name="Hubbard S.S."/>
            <person name="Banfield J.F."/>
        </authorList>
    </citation>
    <scope>NUCLEOTIDE SEQUENCE [LARGE SCALE GENOMIC DNA]</scope>
</reference>
<sequence>MNFSKQQLIIIFSVIGIVLFFVLVFLGVIPGLRKDNSGKGGPFDNTEKIQISFWGVDEASNIELILDAYSKINQSVNISYTQFNESNYEKSLVNSLASGQGPDILMFNNSWLPKHSDKIAFASETQINLKKIRQIFPAVVEQDCVSENKIYCLPIYIDTLAFIYNKDHFDSKGIAVLPTNWQNFQSIISRLRETDSGNKIIKAAAAIGGSNKSIDSASDLLSLIMLQSEDNPPSSPDAFNFYLQFSNPSSQYYTWNDNLRPSLDNFSQETTSAIFNYASSLKSILSKNPSLNLAVSPMLQFNEKKPINYPRYWALAVSKQSKNSKLAWDFIISASTNSTIAKTYLQTSKNPPALRSLIQEYINDPDIGIFASQALTAKNWQQKDNTAIKGIISNMIESVLNGKLSPAKSIQEAENAINQL</sequence>
<dbReference type="GO" id="GO:0055052">
    <property type="term" value="C:ATP-binding cassette (ABC) transporter complex, substrate-binding subunit-containing"/>
    <property type="evidence" value="ECO:0007669"/>
    <property type="project" value="TreeGrafter"/>
</dbReference>
<feature type="transmembrane region" description="Helical" evidence="4">
    <location>
        <begin position="6"/>
        <end position="29"/>
    </location>
</feature>
<keyword evidence="3" id="KW-0732">Signal</keyword>
<evidence type="ECO:0000256" key="4">
    <source>
        <dbReference type="SAM" id="Phobius"/>
    </source>
</evidence>
<dbReference type="GO" id="GO:0015768">
    <property type="term" value="P:maltose transport"/>
    <property type="evidence" value="ECO:0007669"/>
    <property type="project" value="TreeGrafter"/>
</dbReference>
<dbReference type="SUPFAM" id="SSF53850">
    <property type="entry name" value="Periplasmic binding protein-like II"/>
    <property type="match status" value="1"/>
</dbReference>
<proteinExistence type="inferred from homology"/>
<dbReference type="PANTHER" id="PTHR30061">
    <property type="entry name" value="MALTOSE-BINDING PERIPLASMIC PROTEIN"/>
    <property type="match status" value="1"/>
</dbReference>
<dbReference type="AlphaFoldDB" id="A0A1F8DUY1"/>
<evidence type="ECO:0008006" key="7">
    <source>
        <dbReference type="Google" id="ProtNLM"/>
    </source>
</evidence>
<dbReference type="EMBL" id="MGIQ01000004">
    <property type="protein sequence ID" value="OGM91799.1"/>
    <property type="molecule type" value="Genomic_DNA"/>
</dbReference>
<dbReference type="Proteomes" id="UP000178798">
    <property type="component" value="Unassembled WGS sequence"/>
</dbReference>
<organism evidence="5 6">
    <name type="scientific">Candidatus Wolfebacteria bacterium RIFCSPLOWO2_01_FULL_38_11</name>
    <dbReference type="NCBI Taxonomy" id="1802556"/>
    <lineage>
        <taxon>Bacteria</taxon>
        <taxon>Candidatus Wolfeibacteriota</taxon>
    </lineage>
</organism>
<dbReference type="STRING" id="1802556.A2999_01350"/>